<dbReference type="GO" id="GO:0005886">
    <property type="term" value="C:plasma membrane"/>
    <property type="evidence" value="ECO:0007669"/>
    <property type="project" value="TreeGrafter"/>
</dbReference>
<dbReference type="Gene3D" id="3.40.710.10">
    <property type="entry name" value="DD-peptidase/beta-lactamase superfamily"/>
    <property type="match status" value="1"/>
</dbReference>
<name>A0A940T172_9MICO</name>
<dbReference type="RefSeq" id="WP_209705461.1">
    <property type="nucleotide sequence ID" value="NZ_JAFIDA010000001.1"/>
</dbReference>
<dbReference type="GO" id="GO:0016757">
    <property type="term" value="F:glycosyltransferase activity"/>
    <property type="evidence" value="ECO:0007669"/>
    <property type="project" value="UniProtKB-KW"/>
</dbReference>
<dbReference type="EMBL" id="JAFIDA010000001">
    <property type="protein sequence ID" value="MBP1326580.1"/>
    <property type="molecule type" value="Genomic_DNA"/>
</dbReference>
<dbReference type="Proteomes" id="UP000675163">
    <property type="component" value="Unassembled WGS sequence"/>
</dbReference>
<dbReference type="EC" id="2.4.1.129" evidence="4"/>
<dbReference type="Gene3D" id="3.90.1310.10">
    <property type="entry name" value="Penicillin-binding protein 2a (Domain 2)"/>
    <property type="match status" value="1"/>
</dbReference>
<dbReference type="InterPro" id="IPR054120">
    <property type="entry name" value="PBPA_dimer"/>
</dbReference>
<dbReference type="InterPro" id="IPR050515">
    <property type="entry name" value="Beta-lactam/transpept"/>
</dbReference>
<dbReference type="InterPro" id="IPR036138">
    <property type="entry name" value="PBP_dimer_sf"/>
</dbReference>
<dbReference type="SUPFAM" id="SSF56601">
    <property type="entry name" value="beta-lactamase/transpeptidase-like"/>
    <property type="match status" value="1"/>
</dbReference>
<proteinExistence type="predicted"/>
<feature type="region of interest" description="Disordered" evidence="1">
    <location>
        <begin position="235"/>
        <end position="266"/>
    </location>
</feature>
<dbReference type="InterPro" id="IPR012338">
    <property type="entry name" value="Beta-lactam/transpept-like"/>
</dbReference>
<keyword evidence="4" id="KW-0808">Transferase</keyword>
<protein>
    <submittedName>
        <fullName evidence="4">Peptidoglycan glycosyltransferase</fullName>
        <ecNumber evidence="4">2.4.1.129</ecNumber>
    </submittedName>
</protein>
<dbReference type="PANTHER" id="PTHR30627">
    <property type="entry name" value="PEPTIDOGLYCAN D,D-TRANSPEPTIDASE"/>
    <property type="match status" value="1"/>
</dbReference>
<dbReference type="AlphaFoldDB" id="A0A940T172"/>
<accession>A0A940T172</accession>
<dbReference type="Pfam" id="PF00905">
    <property type="entry name" value="Transpeptidase"/>
    <property type="match status" value="1"/>
</dbReference>
<evidence type="ECO:0000256" key="1">
    <source>
        <dbReference type="SAM" id="MobiDB-lite"/>
    </source>
</evidence>
<evidence type="ECO:0000259" key="2">
    <source>
        <dbReference type="Pfam" id="PF00905"/>
    </source>
</evidence>
<comment type="caution">
    <text evidence="4">The sequence shown here is derived from an EMBL/GenBank/DDBJ whole genome shotgun (WGS) entry which is preliminary data.</text>
</comment>
<dbReference type="GO" id="GO:0071555">
    <property type="term" value="P:cell wall organization"/>
    <property type="evidence" value="ECO:0007669"/>
    <property type="project" value="TreeGrafter"/>
</dbReference>
<organism evidence="4 5">
    <name type="scientific">Leucobacter exalbidus</name>
    <dbReference type="NCBI Taxonomy" id="662960"/>
    <lineage>
        <taxon>Bacteria</taxon>
        <taxon>Bacillati</taxon>
        <taxon>Actinomycetota</taxon>
        <taxon>Actinomycetes</taxon>
        <taxon>Micrococcales</taxon>
        <taxon>Microbacteriaceae</taxon>
        <taxon>Leucobacter</taxon>
    </lineage>
</organism>
<feature type="domain" description="Penicillin binding protein A dimerisation" evidence="3">
    <location>
        <begin position="52"/>
        <end position="134"/>
    </location>
</feature>
<keyword evidence="4" id="KW-0328">Glycosyltransferase</keyword>
<dbReference type="GO" id="GO:0008658">
    <property type="term" value="F:penicillin binding"/>
    <property type="evidence" value="ECO:0007669"/>
    <property type="project" value="InterPro"/>
</dbReference>
<sequence length="495" mass="52314">MNKQLKALTRTIFALFIVLFFAVTMVQVVQADDLRANELNGRTIKNGYEVERGSILVDGDPVAYSTPTGDSYKYVRQYSAGSLYAPITGYFSHSQGMSGLELAMNQDLSGIGNAQFFTRIQNTLNGVSPQGSSVQTTIQAKVQRAASEAMSELGVDGAVVALDPKTGRVLAMTSTPSFDPNLLSGNDDAEIIANYGQLADEPSQPLKNRAIAGDLYHPGSVYKLIVAAAAIEAGDAKPSSSFENPDKLKLPQSTHEMQNASRTTCGTGSKATLEQAIVMSCNIPIAELAMSMDKNAVPNMAHAFGFEQEITIPLKVTPSASPEPNDQSQVALSSIGQLDVRSTPMQIAMVSAGIANGGTVMKPQLIDKIITPDLRVEKEYTPEQFSKPISEKTAEAVTGMMEKGVSTPEGLAQKAAIDGVRVAGKTGTAENGVAEDGTDVPFTLWFTGFAPVEDPQVAVAVVIENGGGANYGFEGGSFDLPTAVGKRVMEAVLSE</sequence>
<keyword evidence="5" id="KW-1185">Reference proteome</keyword>
<evidence type="ECO:0000259" key="3">
    <source>
        <dbReference type="Pfam" id="PF21922"/>
    </source>
</evidence>
<gene>
    <name evidence="4" type="ORF">JOF28_001812</name>
</gene>
<evidence type="ECO:0000313" key="5">
    <source>
        <dbReference type="Proteomes" id="UP000675163"/>
    </source>
</evidence>
<dbReference type="GO" id="GO:0071972">
    <property type="term" value="F:peptidoglycan L,D-transpeptidase activity"/>
    <property type="evidence" value="ECO:0007669"/>
    <property type="project" value="TreeGrafter"/>
</dbReference>
<reference evidence="4" key="1">
    <citation type="submission" date="2021-02" db="EMBL/GenBank/DDBJ databases">
        <title>Sequencing the genomes of 1000 actinobacteria strains.</title>
        <authorList>
            <person name="Klenk H.-P."/>
        </authorList>
    </citation>
    <scope>NUCLEOTIDE SEQUENCE</scope>
    <source>
        <strain evidence="4">DSM 22850</strain>
    </source>
</reference>
<evidence type="ECO:0000313" key="4">
    <source>
        <dbReference type="EMBL" id="MBP1326580.1"/>
    </source>
</evidence>
<dbReference type="PANTHER" id="PTHR30627:SF24">
    <property type="entry name" value="PENICILLIN-BINDING PROTEIN 4B"/>
    <property type="match status" value="1"/>
</dbReference>
<dbReference type="Pfam" id="PF21922">
    <property type="entry name" value="PBP_dimer_2"/>
    <property type="match status" value="1"/>
</dbReference>
<dbReference type="InterPro" id="IPR001460">
    <property type="entry name" value="PCN-bd_Tpept"/>
</dbReference>
<feature type="compositionally biased region" description="Polar residues" evidence="1">
    <location>
        <begin position="251"/>
        <end position="266"/>
    </location>
</feature>
<feature type="domain" description="Penicillin-binding protein transpeptidase" evidence="2">
    <location>
        <begin position="157"/>
        <end position="471"/>
    </location>
</feature>
<dbReference type="SUPFAM" id="SSF56519">
    <property type="entry name" value="Penicillin binding protein dimerisation domain"/>
    <property type="match status" value="1"/>
</dbReference>